<proteinExistence type="predicted"/>
<feature type="region of interest" description="Disordered" evidence="1">
    <location>
        <begin position="110"/>
        <end position="129"/>
    </location>
</feature>
<accession>A0A1E5VRN6</accession>
<dbReference type="AlphaFoldDB" id="A0A1E5VRN6"/>
<protein>
    <submittedName>
        <fullName evidence="2">Uncharacterized protein</fullName>
    </submittedName>
</protein>
<comment type="caution">
    <text evidence="2">The sequence shown here is derived from an EMBL/GenBank/DDBJ whole genome shotgun (WGS) entry which is preliminary data.</text>
</comment>
<organism evidence="2 3">
    <name type="scientific">Dichanthelium oligosanthes</name>
    <dbReference type="NCBI Taxonomy" id="888268"/>
    <lineage>
        <taxon>Eukaryota</taxon>
        <taxon>Viridiplantae</taxon>
        <taxon>Streptophyta</taxon>
        <taxon>Embryophyta</taxon>
        <taxon>Tracheophyta</taxon>
        <taxon>Spermatophyta</taxon>
        <taxon>Magnoliopsida</taxon>
        <taxon>Liliopsida</taxon>
        <taxon>Poales</taxon>
        <taxon>Poaceae</taxon>
        <taxon>PACMAD clade</taxon>
        <taxon>Panicoideae</taxon>
        <taxon>Panicodae</taxon>
        <taxon>Paniceae</taxon>
        <taxon>Dichantheliinae</taxon>
        <taxon>Dichanthelium</taxon>
    </lineage>
</organism>
<reference evidence="2 3" key="1">
    <citation type="submission" date="2016-09" db="EMBL/GenBank/DDBJ databases">
        <title>The draft genome of Dichanthelium oligosanthes: A C3 panicoid grass species.</title>
        <authorList>
            <person name="Studer A.J."/>
            <person name="Schnable J.C."/>
            <person name="Brutnell T.P."/>
        </authorList>
    </citation>
    <scope>NUCLEOTIDE SEQUENCE [LARGE SCALE GENOMIC DNA]</scope>
    <source>
        <strain evidence="3">cv. Kellogg 1175</strain>
        <tissue evidence="2">Leaf</tissue>
    </source>
</reference>
<sequence length="150" mass="16152">MRRVQPLKARAHPLFQYAGPIDPTCESEADLPRLEVRAQVASVLKTGVEIEAALNDYPSPRSLAHNPHNVCFSPFPTFSGSINAYHLPHLDFCFALESLCGALLPDPLGGPRENGGQQGRGAQVEGVEEDEGEALLGLSRCGARHALRSV</sequence>
<dbReference type="EMBL" id="LWDX02031692">
    <property type="protein sequence ID" value="OEL27769.1"/>
    <property type="molecule type" value="Genomic_DNA"/>
</dbReference>
<evidence type="ECO:0000256" key="1">
    <source>
        <dbReference type="SAM" id="MobiDB-lite"/>
    </source>
</evidence>
<gene>
    <name evidence="2" type="ORF">BAE44_0011212</name>
</gene>
<evidence type="ECO:0000313" key="3">
    <source>
        <dbReference type="Proteomes" id="UP000095767"/>
    </source>
</evidence>
<keyword evidence="3" id="KW-1185">Reference proteome</keyword>
<name>A0A1E5VRN6_9POAL</name>
<evidence type="ECO:0000313" key="2">
    <source>
        <dbReference type="EMBL" id="OEL27769.1"/>
    </source>
</evidence>
<dbReference type="Proteomes" id="UP000095767">
    <property type="component" value="Unassembled WGS sequence"/>
</dbReference>